<dbReference type="PROSITE" id="PS00075">
    <property type="entry name" value="DHFR_1"/>
    <property type="match status" value="1"/>
</dbReference>
<dbReference type="PROSITE" id="PS51330">
    <property type="entry name" value="DHFR_2"/>
    <property type="match status" value="1"/>
</dbReference>
<accession>A0A7R9QI70</accession>
<dbReference type="EC" id="1.5.1.3" evidence="2"/>
<feature type="domain" description="DHFR" evidence="8">
    <location>
        <begin position="25"/>
        <end position="124"/>
    </location>
</feature>
<organism evidence="9">
    <name type="scientific">Medioppia subpectinata</name>
    <dbReference type="NCBI Taxonomy" id="1979941"/>
    <lineage>
        <taxon>Eukaryota</taxon>
        <taxon>Metazoa</taxon>
        <taxon>Ecdysozoa</taxon>
        <taxon>Arthropoda</taxon>
        <taxon>Chelicerata</taxon>
        <taxon>Arachnida</taxon>
        <taxon>Acari</taxon>
        <taxon>Acariformes</taxon>
        <taxon>Sarcoptiformes</taxon>
        <taxon>Oribatida</taxon>
        <taxon>Brachypylina</taxon>
        <taxon>Oppioidea</taxon>
        <taxon>Oppiidae</taxon>
        <taxon>Medioppia</taxon>
    </lineage>
</organism>
<dbReference type="SUPFAM" id="SSF53597">
    <property type="entry name" value="Dihydrofolate reductase-like"/>
    <property type="match status" value="1"/>
</dbReference>
<evidence type="ECO:0000256" key="5">
    <source>
        <dbReference type="ARBA" id="ARBA00023002"/>
    </source>
</evidence>
<dbReference type="Gene3D" id="3.40.430.10">
    <property type="entry name" value="Dihydrofolate Reductase, subunit A"/>
    <property type="match status" value="1"/>
</dbReference>
<keyword evidence="5" id="KW-0560">Oxidoreductase</keyword>
<comment type="catalytic activity">
    <reaction evidence="6">
        <text>(6S)-5,6,7,8-tetrahydrofolate + NADP(+) = 7,8-dihydrofolate + NADPH + H(+)</text>
        <dbReference type="Rhea" id="RHEA:15009"/>
        <dbReference type="ChEBI" id="CHEBI:15378"/>
        <dbReference type="ChEBI" id="CHEBI:57451"/>
        <dbReference type="ChEBI" id="CHEBI:57453"/>
        <dbReference type="ChEBI" id="CHEBI:57783"/>
        <dbReference type="ChEBI" id="CHEBI:58349"/>
        <dbReference type="EC" id="1.5.1.3"/>
    </reaction>
</comment>
<dbReference type="EMBL" id="OC892836">
    <property type="protein sequence ID" value="CAD7646917.1"/>
    <property type="molecule type" value="Genomic_DNA"/>
</dbReference>
<comment type="similarity">
    <text evidence="7">Belongs to the dihydrofolate reductase family.</text>
</comment>
<evidence type="ECO:0000256" key="6">
    <source>
        <dbReference type="ARBA" id="ARBA00048873"/>
    </source>
</evidence>
<gene>
    <name evidence="9" type="ORF">OSB1V03_LOCUS21198</name>
</gene>
<dbReference type="GO" id="GO:0046655">
    <property type="term" value="P:folic acid metabolic process"/>
    <property type="evidence" value="ECO:0007669"/>
    <property type="project" value="TreeGrafter"/>
</dbReference>
<dbReference type="AlphaFoldDB" id="A0A7R9QI70"/>
<feature type="non-terminal residue" evidence="9">
    <location>
        <position position="1"/>
    </location>
</feature>
<evidence type="ECO:0000256" key="3">
    <source>
        <dbReference type="ARBA" id="ARBA00022563"/>
    </source>
</evidence>
<dbReference type="GO" id="GO:0004146">
    <property type="term" value="F:dihydrofolate reductase activity"/>
    <property type="evidence" value="ECO:0007669"/>
    <property type="project" value="UniProtKB-EC"/>
</dbReference>
<dbReference type="InterPro" id="IPR017925">
    <property type="entry name" value="DHFR_CS"/>
</dbReference>
<dbReference type="GO" id="GO:0046452">
    <property type="term" value="P:dihydrofolate metabolic process"/>
    <property type="evidence" value="ECO:0007669"/>
    <property type="project" value="TreeGrafter"/>
</dbReference>
<dbReference type="PRINTS" id="PR00070">
    <property type="entry name" value="DHFR"/>
</dbReference>
<evidence type="ECO:0000256" key="4">
    <source>
        <dbReference type="ARBA" id="ARBA00022857"/>
    </source>
</evidence>
<dbReference type="CDD" id="cd00209">
    <property type="entry name" value="DHFR"/>
    <property type="match status" value="1"/>
</dbReference>
<protein>
    <recommendedName>
        <fullName evidence="2">dihydrofolate reductase</fullName>
        <ecNumber evidence="2">1.5.1.3</ecNumber>
    </recommendedName>
</protein>
<proteinExistence type="inferred from homology"/>
<dbReference type="PANTHER" id="PTHR48069:SF3">
    <property type="entry name" value="DIHYDROFOLATE REDUCTASE"/>
    <property type="match status" value="1"/>
</dbReference>
<dbReference type="GO" id="GO:0005739">
    <property type="term" value="C:mitochondrion"/>
    <property type="evidence" value="ECO:0007669"/>
    <property type="project" value="TreeGrafter"/>
</dbReference>
<evidence type="ECO:0000256" key="2">
    <source>
        <dbReference type="ARBA" id="ARBA00012856"/>
    </source>
</evidence>
<keyword evidence="3" id="KW-0554">One-carbon metabolism</keyword>
<dbReference type="UniPathway" id="UPA00077">
    <property type="reaction ID" value="UER00158"/>
</dbReference>
<comment type="pathway">
    <text evidence="1">Cofactor biosynthesis; tetrahydrofolate biosynthesis; 5,6,7,8-tetrahydrofolate from 7,8-dihydrofolate: step 1/1.</text>
</comment>
<evidence type="ECO:0000256" key="1">
    <source>
        <dbReference type="ARBA" id="ARBA00004903"/>
    </source>
</evidence>
<evidence type="ECO:0000313" key="9">
    <source>
        <dbReference type="EMBL" id="CAD7646917.1"/>
    </source>
</evidence>
<keyword evidence="4" id="KW-0521">NADP</keyword>
<dbReference type="InterPro" id="IPR012259">
    <property type="entry name" value="DHFR"/>
</dbReference>
<name>A0A7R9QI70_9ACAR</name>
<dbReference type="InterPro" id="IPR024072">
    <property type="entry name" value="DHFR-like_dom_sf"/>
</dbReference>
<evidence type="ECO:0000313" key="10">
    <source>
        <dbReference type="Proteomes" id="UP000759131"/>
    </source>
</evidence>
<dbReference type="Pfam" id="PF00186">
    <property type="entry name" value="DHFR_1"/>
    <property type="match status" value="1"/>
</dbReference>
<dbReference type="EMBL" id="CAJPIZ010038261">
    <property type="protein sequence ID" value="CAG2121252.1"/>
    <property type="molecule type" value="Genomic_DNA"/>
</dbReference>
<feature type="non-terminal residue" evidence="9">
    <location>
        <position position="124"/>
    </location>
</feature>
<evidence type="ECO:0000256" key="7">
    <source>
        <dbReference type="RuleBase" id="RU004474"/>
    </source>
</evidence>
<dbReference type="InterPro" id="IPR001796">
    <property type="entry name" value="DHFR_dom"/>
</dbReference>
<sequence length="124" mass="13819">FGKLCKSIVKEELKGWTMCSVGKKTFAIISAVCHENGIGCEGRLPWRLKEEMAYFTRITSTAIDGRQNAVIMGRKTWESIPPKFKPLAGRLNVVLSQSLDQLPKGAHRLSPTLKQSIEELSSDE</sequence>
<dbReference type="GO" id="GO:0050661">
    <property type="term" value="F:NADP binding"/>
    <property type="evidence" value="ECO:0007669"/>
    <property type="project" value="InterPro"/>
</dbReference>
<dbReference type="PANTHER" id="PTHR48069">
    <property type="entry name" value="DIHYDROFOLATE REDUCTASE"/>
    <property type="match status" value="1"/>
</dbReference>
<keyword evidence="10" id="KW-1185">Reference proteome</keyword>
<reference evidence="9" key="1">
    <citation type="submission" date="2020-11" db="EMBL/GenBank/DDBJ databases">
        <authorList>
            <person name="Tran Van P."/>
        </authorList>
    </citation>
    <scope>NUCLEOTIDE SEQUENCE</scope>
</reference>
<evidence type="ECO:0000259" key="8">
    <source>
        <dbReference type="PROSITE" id="PS51330"/>
    </source>
</evidence>
<dbReference type="Proteomes" id="UP000759131">
    <property type="component" value="Unassembled WGS sequence"/>
</dbReference>
<dbReference type="OrthoDB" id="4664297at2759"/>
<dbReference type="GO" id="GO:0006730">
    <property type="term" value="P:one-carbon metabolic process"/>
    <property type="evidence" value="ECO:0007669"/>
    <property type="project" value="UniProtKB-KW"/>
</dbReference>
<dbReference type="GO" id="GO:0046654">
    <property type="term" value="P:tetrahydrofolate biosynthetic process"/>
    <property type="evidence" value="ECO:0007669"/>
    <property type="project" value="UniProtKB-UniPathway"/>
</dbReference>